<proteinExistence type="predicted"/>
<protein>
    <submittedName>
        <fullName evidence="1">Uncharacterized protein</fullName>
    </submittedName>
</protein>
<dbReference type="EnsemblMetazoa" id="SMAR010475-RA">
    <property type="protein sequence ID" value="SMAR010475-PA"/>
    <property type="gene ID" value="SMAR010475"/>
</dbReference>
<name>T1J9S7_STRMM</name>
<reference evidence="2" key="1">
    <citation type="submission" date="2011-05" db="EMBL/GenBank/DDBJ databases">
        <authorList>
            <person name="Richards S.R."/>
            <person name="Qu J."/>
            <person name="Jiang H."/>
            <person name="Jhangiani S.N."/>
            <person name="Agravi P."/>
            <person name="Goodspeed R."/>
            <person name="Gross S."/>
            <person name="Mandapat C."/>
            <person name="Jackson L."/>
            <person name="Mathew T."/>
            <person name="Pu L."/>
            <person name="Thornton R."/>
            <person name="Saada N."/>
            <person name="Wilczek-Boney K.B."/>
            <person name="Lee S."/>
            <person name="Kovar C."/>
            <person name="Wu Y."/>
            <person name="Scherer S.E."/>
            <person name="Worley K.C."/>
            <person name="Muzny D.M."/>
            <person name="Gibbs R."/>
        </authorList>
    </citation>
    <scope>NUCLEOTIDE SEQUENCE</scope>
    <source>
        <strain evidence="2">Brora</strain>
    </source>
</reference>
<dbReference type="HOGENOM" id="CLU_3369035_0_0_1"/>
<accession>T1J9S7</accession>
<keyword evidence="2" id="KW-1185">Reference proteome</keyword>
<reference evidence="1" key="2">
    <citation type="submission" date="2015-02" db="UniProtKB">
        <authorList>
            <consortium name="EnsemblMetazoa"/>
        </authorList>
    </citation>
    <scope>IDENTIFICATION</scope>
</reference>
<dbReference type="Proteomes" id="UP000014500">
    <property type="component" value="Unassembled WGS sequence"/>
</dbReference>
<sequence length="35" mass="4165">MEEIRDCKCHFEFFLSVYLVNGKSTKLKTLKKEAK</sequence>
<evidence type="ECO:0000313" key="2">
    <source>
        <dbReference type="Proteomes" id="UP000014500"/>
    </source>
</evidence>
<dbReference type="AlphaFoldDB" id="T1J9S7"/>
<dbReference type="EMBL" id="JH431978">
    <property type="status" value="NOT_ANNOTATED_CDS"/>
    <property type="molecule type" value="Genomic_DNA"/>
</dbReference>
<evidence type="ECO:0000313" key="1">
    <source>
        <dbReference type="EnsemblMetazoa" id="SMAR010475-PA"/>
    </source>
</evidence>
<organism evidence="1 2">
    <name type="scientific">Strigamia maritima</name>
    <name type="common">European centipede</name>
    <name type="synonym">Geophilus maritimus</name>
    <dbReference type="NCBI Taxonomy" id="126957"/>
    <lineage>
        <taxon>Eukaryota</taxon>
        <taxon>Metazoa</taxon>
        <taxon>Ecdysozoa</taxon>
        <taxon>Arthropoda</taxon>
        <taxon>Myriapoda</taxon>
        <taxon>Chilopoda</taxon>
        <taxon>Pleurostigmophora</taxon>
        <taxon>Geophilomorpha</taxon>
        <taxon>Linotaeniidae</taxon>
        <taxon>Strigamia</taxon>
    </lineage>
</organism>